<dbReference type="PROSITE" id="PS50835">
    <property type="entry name" value="IG_LIKE"/>
    <property type="match status" value="1"/>
</dbReference>
<accession>A0A8I6S0N8</accession>
<keyword evidence="7" id="KW-1185">Reference proteome</keyword>
<dbReference type="EnsemblMetazoa" id="XM_014395818.2">
    <property type="protein sequence ID" value="XP_014251304.1"/>
    <property type="gene ID" value="LOC106667703"/>
</dbReference>
<dbReference type="OrthoDB" id="6419989at2759"/>
<feature type="chain" id="PRO_5035288325" description="Ig-like domain-containing protein" evidence="4">
    <location>
        <begin position="22"/>
        <end position="310"/>
    </location>
</feature>
<keyword evidence="4" id="KW-0732">Signal</keyword>
<dbReference type="InterPro" id="IPR003599">
    <property type="entry name" value="Ig_sub"/>
</dbReference>
<comment type="subcellular location">
    <subcellularLocation>
        <location evidence="1">Membrane</location>
        <topology evidence="1">Single-pass membrane protein</topology>
    </subcellularLocation>
</comment>
<dbReference type="PANTHER" id="PTHR21261:SF8">
    <property type="entry name" value="BEATEN PATH IA, ISOFORM B-RELATED"/>
    <property type="match status" value="1"/>
</dbReference>
<dbReference type="OMA" id="NCWYDTE"/>
<dbReference type="InterPro" id="IPR013783">
    <property type="entry name" value="Ig-like_fold"/>
</dbReference>
<protein>
    <recommendedName>
        <fullName evidence="5">Ig-like domain-containing protein</fullName>
    </recommendedName>
</protein>
<dbReference type="RefSeq" id="XP_014251304.1">
    <property type="nucleotide sequence ID" value="XM_014395818.2"/>
</dbReference>
<evidence type="ECO:0000313" key="7">
    <source>
        <dbReference type="Proteomes" id="UP000494040"/>
    </source>
</evidence>
<organism evidence="6 7">
    <name type="scientific">Cimex lectularius</name>
    <name type="common">Bed bug</name>
    <name type="synonym">Acanthia lectularia</name>
    <dbReference type="NCBI Taxonomy" id="79782"/>
    <lineage>
        <taxon>Eukaryota</taxon>
        <taxon>Metazoa</taxon>
        <taxon>Ecdysozoa</taxon>
        <taxon>Arthropoda</taxon>
        <taxon>Hexapoda</taxon>
        <taxon>Insecta</taxon>
        <taxon>Pterygota</taxon>
        <taxon>Neoptera</taxon>
        <taxon>Paraneoptera</taxon>
        <taxon>Hemiptera</taxon>
        <taxon>Heteroptera</taxon>
        <taxon>Panheteroptera</taxon>
        <taxon>Cimicomorpha</taxon>
        <taxon>Cimicidae</taxon>
        <taxon>Cimex</taxon>
    </lineage>
</organism>
<keyword evidence="3" id="KW-1015">Disulfide bond</keyword>
<sequence>MHFFNFALHLLLFTIFKGVTGLRDVKVTVPEAVRLGQHAVLSCSFQLDGESLYTVKWYKGGREFFRYTPKENPSLKIFSMPGLGEEDIAKEYSNATHVWLKNVTQNMTGNYDCEVSADAPSFHTAVMSAHMHVVDPPHGRPILIGLKARYRLGDIITANCTSPKSRPAANLTWVLNGKSVDRKHVKQYRKAVEDDLEMTILTIRMQAKSSHFPGGTMKLKCTASFHSLYWQTTEKAADLDRPRIQNEVVEHPPSRNNMIPPTHTLIDNGYEKSEPPTSGLNSICLDLCLITISVTYSANLAFAGVNKHLC</sequence>
<evidence type="ECO:0000256" key="2">
    <source>
        <dbReference type="ARBA" id="ARBA00023136"/>
    </source>
</evidence>
<dbReference type="SUPFAM" id="SSF48726">
    <property type="entry name" value="Immunoglobulin"/>
    <property type="match status" value="1"/>
</dbReference>
<dbReference type="PANTHER" id="PTHR21261">
    <property type="entry name" value="BEAT PROTEIN"/>
    <property type="match status" value="1"/>
</dbReference>
<reference evidence="6" key="1">
    <citation type="submission" date="2022-01" db="UniProtKB">
        <authorList>
            <consortium name="EnsemblMetazoa"/>
        </authorList>
    </citation>
    <scope>IDENTIFICATION</scope>
</reference>
<evidence type="ECO:0000256" key="4">
    <source>
        <dbReference type="SAM" id="SignalP"/>
    </source>
</evidence>
<proteinExistence type="predicted"/>
<name>A0A8I6S0N8_CIMLE</name>
<dbReference type="InterPro" id="IPR007110">
    <property type="entry name" value="Ig-like_dom"/>
</dbReference>
<dbReference type="SMART" id="SM00409">
    <property type="entry name" value="IG"/>
    <property type="match status" value="1"/>
</dbReference>
<dbReference type="Gene3D" id="2.60.40.10">
    <property type="entry name" value="Immunoglobulins"/>
    <property type="match status" value="2"/>
</dbReference>
<evidence type="ECO:0000259" key="5">
    <source>
        <dbReference type="PROSITE" id="PS50835"/>
    </source>
</evidence>
<evidence type="ECO:0000256" key="3">
    <source>
        <dbReference type="ARBA" id="ARBA00023157"/>
    </source>
</evidence>
<feature type="domain" description="Ig-like" evidence="5">
    <location>
        <begin position="36"/>
        <end position="128"/>
    </location>
</feature>
<evidence type="ECO:0000313" key="6">
    <source>
        <dbReference type="EnsemblMetazoa" id="XP_014251304.1"/>
    </source>
</evidence>
<keyword evidence="2" id="KW-0472">Membrane</keyword>
<feature type="signal peptide" evidence="4">
    <location>
        <begin position="1"/>
        <end position="21"/>
    </location>
</feature>
<dbReference type="GO" id="GO:0016020">
    <property type="term" value="C:membrane"/>
    <property type="evidence" value="ECO:0007669"/>
    <property type="project" value="UniProtKB-SubCell"/>
</dbReference>
<dbReference type="Proteomes" id="UP000494040">
    <property type="component" value="Unassembled WGS sequence"/>
</dbReference>
<dbReference type="GeneID" id="106667703"/>
<dbReference type="KEGG" id="clec:106667703"/>
<dbReference type="FunFam" id="2.60.40.10:FF:000437">
    <property type="entry name" value="Beat-IIIc, isoform A"/>
    <property type="match status" value="1"/>
</dbReference>
<dbReference type="Pfam" id="PF08205">
    <property type="entry name" value="C2-set_2"/>
    <property type="match status" value="1"/>
</dbReference>
<dbReference type="AlphaFoldDB" id="A0A8I6S0N8"/>
<evidence type="ECO:0000256" key="1">
    <source>
        <dbReference type="ARBA" id="ARBA00004167"/>
    </source>
</evidence>
<dbReference type="InterPro" id="IPR036179">
    <property type="entry name" value="Ig-like_dom_sf"/>
</dbReference>
<dbReference type="InterPro" id="IPR013162">
    <property type="entry name" value="CD80_C2-set"/>
</dbReference>